<feature type="transmembrane region" description="Helical" evidence="1">
    <location>
        <begin position="128"/>
        <end position="146"/>
    </location>
</feature>
<dbReference type="Proteomes" id="UP001652409">
    <property type="component" value="Unassembled WGS sequence"/>
</dbReference>
<sequence>MKKYRNDYRKKGNRYEYTGQWYRTRLSEQDLRKTVLSSMILGILALGFYIGGMCLNNDGSRVAWVLLPFVFQLLPVAYVIAGSGALYLRIRQNGENTSALVEIPQAHKKDLSRADYEKQVKRPWRCSLGILILGCGSFVSDLIFIFLDPNQRAVSAEYLFAADSFVLILFGIILTVKNRKIKGSFEKLS</sequence>
<keyword evidence="1" id="KW-1133">Transmembrane helix</keyword>
<feature type="transmembrane region" description="Helical" evidence="1">
    <location>
        <begin position="63"/>
        <end position="88"/>
    </location>
</feature>
<comment type="caution">
    <text evidence="2">The sequence shown here is derived from an EMBL/GenBank/DDBJ whole genome shotgun (WGS) entry which is preliminary data.</text>
</comment>
<accession>A0ABT2TZM7</accession>
<reference evidence="2 3" key="1">
    <citation type="journal article" date="2021" name="ISME Commun">
        <title>Automated analysis of genomic sequences facilitates high-throughput and comprehensive description of bacteria.</title>
        <authorList>
            <person name="Hitch T.C.A."/>
        </authorList>
    </citation>
    <scope>NUCLEOTIDE SEQUENCE [LARGE SCALE GENOMIC DNA]</scope>
    <source>
        <strain evidence="2 3">Sanger_23</strain>
    </source>
</reference>
<evidence type="ECO:0008006" key="4">
    <source>
        <dbReference type="Google" id="ProtNLM"/>
    </source>
</evidence>
<dbReference type="RefSeq" id="WP_158422660.1">
    <property type="nucleotide sequence ID" value="NZ_JAOQJL010000043.1"/>
</dbReference>
<protein>
    <recommendedName>
        <fullName evidence="4">DUF3278 domain-containing protein</fullName>
    </recommendedName>
</protein>
<dbReference type="EMBL" id="JAOQJL010000043">
    <property type="protein sequence ID" value="MCU6766889.1"/>
    <property type="molecule type" value="Genomic_DNA"/>
</dbReference>
<feature type="transmembrane region" description="Helical" evidence="1">
    <location>
        <begin position="34"/>
        <end position="51"/>
    </location>
</feature>
<proteinExistence type="predicted"/>
<keyword evidence="1" id="KW-0472">Membrane</keyword>
<evidence type="ECO:0000256" key="1">
    <source>
        <dbReference type="SAM" id="Phobius"/>
    </source>
</evidence>
<keyword evidence="3" id="KW-1185">Reference proteome</keyword>
<keyword evidence="1" id="KW-0812">Transmembrane</keyword>
<gene>
    <name evidence="2" type="ORF">OCV61_16035</name>
</gene>
<name>A0ABT2TZM7_9FIRM</name>
<feature type="transmembrane region" description="Helical" evidence="1">
    <location>
        <begin position="158"/>
        <end position="176"/>
    </location>
</feature>
<evidence type="ECO:0000313" key="3">
    <source>
        <dbReference type="Proteomes" id="UP001652409"/>
    </source>
</evidence>
<evidence type="ECO:0000313" key="2">
    <source>
        <dbReference type="EMBL" id="MCU6766889.1"/>
    </source>
</evidence>
<organism evidence="2 3">
    <name type="scientific">Blautia ammoniilytica</name>
    <dbReference type="NCBI Taxonomy" id="2981782"/>
    <lineage>
        <taxon>Bacteria</taxon>
        <taxon>Bacillati</taxon>
        <taxon>Bacillota</taxon>
        <taxon>Clostridia</taxon>
        <taxon>Lachnospirales</taxon>
        <taxon>Lachnospiraceae</taxon>
        <taxon>Blautia</taxon>
    </lineage>
</organism>